<evidence type="ECO:0000313" key="1">
    <source>
        <dbReference type="EMBL" id="ETN18081.1"/>
    </source>
</evidence>
<reference evidence="1 2" key="2">
    <citation type="submission" date="2013-11" db="EMBL/GenBank/DDBJ databases">
        <title>The Genome Sequence of Phytophthora parasitica INRA-310.</title>
        <authorList>
            <consortium name="The Broad Institute Genomics Platform"/>
            <person name="Russ C."/>
            <person name="Tyler B."/>
            <person name="Panabieres F."/>
            <person name="Shan W."/>
            <person name="Tripathy S."/>
            <person name="Grunwald N."/>
            <person name="Machado M."/>
            <person name="Johnson C.S."/>
            <person name="Arredondo F."/>
            <person name="Hong C."/>
            <person name="Coffey M."/>
            <person name="Young S.K."/>
            <person name="Zeng Q."/>
            <person name="Gargeya S."/>
            <person name="Fitzgerald M."/>
            <person name="Abouelleil A."/>
            <person name="Alvarado L."/>
            <person name="Chapman S.B."/>
            <person name="Gainer-Dewar J."/>
            <person name="Goldberg J."/>
            <person name="Griggs A."/>
            <person name="Gujja S."/>
            <person name="Hansen M."/>
            <person name="Howarth C."/>
            <person name="Imamovic A."/>
            <person name="Ireland A."/>
            <person name="Larimer J."/>
            <person name="McCowan C."/>
            <person name="Murphy C."/>
            <person name="Pearson M."/>
            <person name="Poon T.W."/>
            <person name="Priest M."/>
            <person name="Roberts A."/>
            <person name="Saif S."/>
            <person name="Shea T."/>
            <person name="Sykes S."/>
            <person name="Wortman J."/>
            <person name="Nusbaum C."/>
            <person name="Birren B."/>
        </authorList>
    </citation>
    <scope>NUCLEOTIDE SEQUENCE [LARGE SCALE GENOMIC DNA]</scope>
    <source>
        <strain evidence="1 2">INRA-310</strain>
    </source>
</reference>
<sequence>MARTLGAKAIPASTRVAVVAFLATRCKEGHLRYCTVSLAVKVFRIRRAAIKQIWALRNDPSFLVLPRKAYPRRPTRLNALLSMREATILSSLECVRFCTISVFYQLLFRRQVRL</sequence>
<reference evidence="2" key="1">
    <citation type="submission" date="2011-12" db="EMBL/GenBank/DDBJ databases">
        <authorList>
            <consortium name="The Broad Institute Genome Sequencing Platform"/>
            <person name="Russ C."/>
            <person name="Tyler B."/>
            <person name="Panabieres F."/>
            <person name="Shan W."/>
            <person name="Tripathy S."/>
            <person name="Grunwald N."/>
            <person name="Machado M."/>
            <person name="Young S.K."/>
            <person name="Zeng Q."/>
            <person name="Gargeya S."/>
            <person name="Fitzgerald M."/>
            <person name="Haas B."/>
            <person name="Abouelleil A."/>
            <person name="Alvarado L."/>
            <person name="Arachchi H.M."/>
            <person name="Berlin A."/>
            <person name="Chapman S.B."/>
            <person name="Gearin G."/>
            <person name="Goldberg J."/>
            <person name="Griggs A."/>
            <person name="Gujja S."/>
            <person name="Hansen M."/>
            <person name="Heiman D."/>
            <person name="Howarth C."/>
            <person name="Larimer J."/>
            <person name="Lui A."/>
            <person name="MacDonald P.J.P."/>
            <person name="McCowen C."/>
            <person name="Montmayeur A."/>
            <person name="Murphy C."/>
            <person name="Neiman D."/>
            <person name="Pearson M."/>
            <person name="Priest M."/>
            <person name="Roberts A."/>
            <person name="Saif S."/>
            <person name="Shea T."/>
            <person name="Sisk P."/>
            <person name="Stolte C."/>
            <person name="Sykes S."/>
            <person name="Wortman J."/>
            <person name="Nusbaum C."/>
            <person name="Birren B."/>
        </authorList>
    </citation>
    <scope>NUCLEOTIDE SEQUENCE [LARGE SCALE GENOMIC DNA]</scope>
    <source>
        <strain evidence="2">INRA-310</strain>
    </source>
</reference>
<accession>W2QYM5</accession>
<dbReference type="RefSeq" id="XP_008896557.1">
    <property type="nucleotide sequence ID" value="XM_008898309.1"/>
</dbReference>
<protein>
    <submittedName>
        <fullName evidence="1">Uncharacterized protein</fullName>
    </submittedName>
</protein>
<dbReference type="VEuPathDB" id="FungiDB:PPTG_21510"/>
<dbReference type="EMBL" id="KI669566">
    <property type="protein sequence ID" value="ETN18081.1"/>
    <property type="molecule type" value="Genomic_DNA"/>
</dbReference>
<proteinExistence type="predicted"/>
<gene>
    <name evidence="1" type="ORF">PPTG_21510</name>
</gene>
<name>W2QYM5_PHYN3</name>
<evidence type="ECO:0000313" key="2">
    <source>
        <dbReference type="Proteomes" id="UP000018817"/>
    </source>
</evidence>
<dbReference type="OrthoDB" id="123483at2759"/>
<organism evidence="1 2">
    <name type="scientific">Phytophthora nicotianae (strain INRA-310)</name>
    <name type="common">Phytophthora parasitica</name>
    <dbReference type="NCBI Taxonomy" id="761204"/>
    <lineage>
        <taxon>Eukaryota</taxon>
        <taxon>Sar</taxon>
        <taxon>Stramenopiles</taxon>
        <taxon>Oomycota</taxon>
        <taxon>Peronosporomycetes</taxon>
        <taxon>Peronosporales</taxon>
        <taxon>Peronosporaceae</taxon>
        <taxon>Phytophthora</taxon>
    </lineage>
</organism>
<dbReference type="GeneID" id="20190109"/>
<dbReference type="Proteomes" id="UP000018817">
    <property type="component" value="Unassembled WGS sequence"/>
</dbReference>
<dbReference type="AlphaFoldDB" id="W2QYM5"/>